<dbReference type="Proteomes" id="UP000758168">
    <property type="component" value="Unassembled WGS sequence"/>
</dbReference>
<dbReference type="Gene3D" id="2.102.10.10">
    <property type="entry name" value="Rieske [2Fe-2S] iron-sulphur domain"/>
    <property type="match status" value="1"/>
</dbReference>
<dbReference type="PANTHER" id="PTHR21496:SF23">
    <property type="entry name" value="3-PHENYLPROPIONATE_CINNAMIC ACID DIOXYGENASE FERREDOXIN SUBUNIT"/>
    <property type="match status" value="1"/>
</dbReference>
<dbReference type="Pfam" id="PF00355">
    <property type="entry name" value="Rieske"/>
    <property type="match status" value="1"/>
</dbReference>
<name>A0ABS4Z663_9ACTN</name>
<keyword evidence="5" id="KW-0812">Transmembrane</keyword>
<evidence type="ECO:0000313" key="7">
    <source>
        <dbReference type="EMBL" id="MBP2416479.1"/>
    </source>
</evidence>
<dbReference type="PANTHER" id="PTHR21496">
    <property type="entry name" value="FERREDOXIN-RELATED"/>
    <property type="match status" value="1"/>
</dbReference>
<keyword evidence="1" id="KW-0001">2Fe-2S</keyword>
<keyword evidence="8" id="KW-1185">Reference proteome</keyword>
<gene>
    <name evidence="7" type="ORF">JOF54_001401</name>
</gene>
<organism evidence="7 8">
    <name type="scientific">Microlunatus capsulatus</name>
    <dbReference type="NCBI Taxonomy" id="99117"/>
    <lineage>
        <taxon>Bacteria</taxon>
        <taxon>Bacillati</taxon>
        <taxon>Actinomycetota</taxon>
        <taxon>Actinomycetes</taxon>
        <taxon>Propionibacteriales</taxon>
        <taxon>Propionibacteriaceae</taxon>
        <taxon>Microlunatus</taxon>
    </lineage>
</organism>
<keyword evidence="5" id="KW-0472">Membrane</keyword>
<comment type="caution">
    <text evidence="7">The sequence shown here is derived from an EMBL/GenBank/DDBJ whole genome shotgun (WGS) entry which is preliminary data.</text>
</comment>
<feature type="transmembrane region" description="Helical" evidence="5">
    <location>
        <begin position="139"/>
        <end position="158"/>
    </location>
</feature>
<evidence type="ECO:0000256" key="3">
    <source>
        <dbReference type="ARBA" id="ARBA00023004"/>
    </source>
</evidence>
<protein>
    <submittedName>
        <fullName evidence="7">Nitrite reductase/ring-hydroxylating ferredoxin subunit/uncharacterized membrane protein</fullName>
    </submittedName>
</protein>
<dbReference type="CDD" id="cd03467">
    <property type="entry name" value="Rieske"/>
    <property type="match status" value="1"/>
</dbReference>
<dbReference type="EMBL" id="JAGIOB010000001">
    <property type="protein sequence ID" value="MBP2416479.1"/>
    <property type="molecule type" value="Genomic_DNA"/>
</dbReference>
<feature type="transmembrane region" description="Helical" evidence="5">
    <location>
        <begin position="113"/>
        <end position="132"/>
    </location>
</feature>
<proteinExistence type="predicted"/>
<dbReference type="PROSITE" id="PS51296">
    <property type="entry name" value="RIESKE"/>
    <property type="match status" value="1"/>
</dbReference>
<reference evidence="7 8" key="1">
    <citation type="submission" date="2021-03" db="EMBL/GenBank/DDBJ databases">
        <title>Sequencing the genomes of 1000 actinobacteria strains.</title>
        <authorList>
            <person name="Klenk H.-P."/>
        </authorList>
    </citation>
    <scope>NUCLEOTIDE SEQUENCE [LARGE SCALE GENOMIC DNA]</scope>
    <source>
        <strain evidence="7 8">DSM 12936</strain>
    </source>
</reference>
<keyword evidence="2" id="KW-0479">Metal-binding</keyword>
<feature type="transmembrane region" description="Helical" evidence="5">
    <location>
        <begin position="82"/>
        <end position="101"/>
    </location>
</feature>
<feature type="domain" description="Rieske" evidence="6">
    <location>
        <begin position="182"/>
        <end position="278"/>
    </location>
</feature>
<dbReference type="Pfam" id="PF09990">
    <property type="entry name" value="DUF2231"/>
    <property type="match status" value="1"/>
</dbReference>
<evidence type="ECO:0000256" key="4">
    <source>
        <dbReference type="ARBA" id="ARBA00023014"/>
    </source>
</evidence>
<dbReference type="InterPro" id="IPR017941">
    <property type="entry name" value="Rieske_2Fe-2S"/>
</dbReference>
<keyword evidence="3" id="KW-0408">Iron</keyword>
<evidence type="ECO:0000256" key="5">
    <source>
        <dbReference type="SAM" id="Phobius"/>
    </source>
</evidence>
<sequence length="293" mass="30866">MLNKLTDAVTSRIERAKILDRPGDALANAVAPVFTPAAVRHVAAGTPIGHPLHPLLVTVPIGAWTGALLFDGLRRPEPARTLVGFGLLSALPTAFTGLHDWSSTEGAERRVGLVHLAANTVALAAYTASWLLRRQGRDGAGVVTSLLGMSAVGLGGWMGGHLAYALGVGVDTTAFSHAEERWTDVAGAEEVRAGELAEGDLDGVPLVLTRLDDRVVAYADRCTHRGGPLHEGTLEDGCVVCPWHGGKFDLQDGSVVLGPPTRPAAAFEVREVDGRLQARRVDARSLRTNPVGR</sequence>
<accession>A0ABS4Z663</accession>
<dbReference type="RefSeq" id="WP_210054231.1">
    <property type="nucleotide sequence ID" value="NZ_BAAAMH010000015.1"/>
</dbReference>
<dbReference type="InterPro" id="IPR036922">
    <property type="entry name" value="Rieske_2Fe-2S_sf"/>
</dbReference>
<keyword evidence="5" id="KW-1133">Transmembrane helix</keyword>
<dbReference type="InterPro" id="IPR019251">
    <property type="entry name" value="DUF2231_TM"/>
</dbReference>
<keyword evidence="4" id="KW-0411">Iron-sulfur</keyword>
<evidence type="ECO:0000313" key="8">
    <source>
        <dbReference type="Proteomes" id="UP000758168"/>
    </source>
</evidence>
<dbReference type="SUPFAM" id="SSF50022">
    <property type="entry name" value="ISP domain"/>
    <property type="match status" value="1"/>
</dbReference>
<evidence type="ECO:0000256" key="1">
    <source>
        <dbReference type="ARBA" id="ARBA00022714"/>
    </source>
</evidence>
<evidence type="ECO:0000256" key="2">
    <source>
        <dbReference type="ARBA" id="ARBA00022723"/>
    </source>
</evidence>
<evidence type="ECO:0000259" key="6">
    <source>
        <dbReference type="PROSITE" id="PS51296"/>
    </source>
</evidence>